<dbReference type="Pfam" id="PF01118">
    <property type="entry name" value="Semialdhyde_dh"/>
    <property type="match status" value="1"/>
</dbReference>
<comment type="similarity">
    <text evidence="6">Belongs to the NAGSA dehydrogenase family. Type 2 subfamily.</text>
</comment>
<dbReference type="EMBL" id="JAVRHS010000003">
    <property type="protein sequence ID" value="MDT0575673.1"/>
    <property type="molecule type" value="Genomic_DNA"/>
</dbReference>
<feature type="active site" evidence="6 7">
    <location>
        <position position="114"/>
    </location>
</feature>
<name>A0ABU2ZI15_9SPHN</name>
<dbReference type="InterPro" id="IPR010136">
    <property type="entry name" value="AGPR_type-2"/>
</dbReference>
<dbReference type="SMART" id="SM00859">
    <property type="entry name" value="Semialdhyde_dh"/>
    <property type="match status" value="1"/>
</dbReference>
<dbReference type="Gene3D" id="3.40.50.720">
    <property type="entry name" value="NAD(P)-binding Rossmann-like Domain"/>
    <property type="match status" value="1"/>
</dbReference>
<proteinExistence type="inferred from homology"/>
<evidence type="ECO:0000256" key="5">
    <source>
        <dbReference type="ARBA" id="ARBA00023002"/>
    </source>
</evidence>
<sequence>MTVQVFIDGAAGTTGLEIASRLGQRDDLALITLDEQRRKDDTARAEALNDCDIAVLCLPDDAARAAVAMIRNDRTRVIDASTAHRVAPDWTYGFPELCGRQAVATARFLSNPGCYPTGFLALVAPLVRDGVLPEDWPITCHAVSGYSGGGKAMIAQYEETAAPPVFRAYALSGGHKHLDEMRVHGGLVHAPVFAPAVVSGFRGMIVEVPLALAAMQGREHGSDGPAVDPAQIRASLQAAYEGSRIVRVAPDGAAPAALTIAADTPPFDDMVLHVLPSPDHAQVRLVAVLDNLGKGASGAAVQNLNLMAGLCETAGLRLAG</sequence>
<dbReference type="PANTHER" id="PTHR32338">
    <property type="entry name" value="N-ACETYL-GAMMA-GLUTAMYL-PHOSPHATE REDUCTASE, CHLOROPLASTIC-RELATED-RELATED"/>
    <property type="match status" value="1"/>
</dbReference>
<evidence type="ECO:0000256" key="2">
    <source>
        <dbReference type="ARBA" id="ARBA00022571"/>
    </source>
</evidence>
<dbReference type="SUPFAM" id="SSF55347">
    <property type="entry name" value="Glyceraldehyde-3-phosphate dehydrogenase-like, C-terminal domain"/>
    <property type="match status" value="1"/>
</dbReference>
<dbReference type="InterPro" id="IPR058924">
    <property type="entry name" value="AGPR_dimerisation_dom"/>
</dbReference>
<keyword evidence="10" id="KW-1185">Reference proteome</keyword>
<dbReference type="HAMAP" id="MF_01110">
    <property type="entry name" value="ArgC_type2"/>
    <property type="match status" value="1"/>
</dbReference>
<keyword evidence="2 6" id="KW-0055">Arginine biosynthesis</keyword>
<dbReference type="PANTHER" id="PTHR32338:SF10">
    <property type="entry name" value="N-ACETYL-GAMMA-GLUTAMYL-PHOSPHATE REDUCTASE, CHLOROPLASTIC-RELATED"/>
    <property type="match status" value="1"/>
</dbReference>
<dbReference type="InterPro" id="IPR036291">
    <property type="entry name" value="NAD(P)-bd_dom_sf"/>
</dbReference>
<comment type="pathway">
    <text evidence="6">Amino-acid biosynthesis; L-arginine biosynthesis; N(2)-acetyl-L-ornithine from L-glutamate: step 3/4.</text>
</comment>
<comment type="catalytic activity">
    <reaction evidence="6">
        <text>N-acetyl-L-glutamate 5-semialdehyde + phosphate + NADP(+) = N-acetyl-L-glutamyl 5-phosphate + NADPH + H(+)</text>
        <dbReference type="Rhea" id="RHEA:21588"/>
        <dbReference type="ChEBI" id="CHEBI:15378"/>
        <dbReference type="ChEBI" id="CHEBI:29123"/>
        <dbReference type="ChEBI" id="CHEBI:43474"/>
        <dbReference type="ChEBI" id="CHEBI:57783"/>
        <dbReference type="ChEBI" id="CHEBI:57936"/>
        <dbReference type="ChEBI" id="CHEBI:58349"/>
        <dbReference type="EC" id="1.2.1.38"/>
    </reaction>
</comment>
<keyword evidence="3 6" id="KW-0028">Amino-acid biosynthesis</keyword>
<dbReference type="PROSITE" id="PS01224">
    <property type="entry name" value="ARGC"/>
    <property type="match status" value="1"/>
</dbReference>
<evidence type="ECO:0000256" key="1">
    <source>
        <dbReference type="ARBA" id="ARBA00022490"/>
    </source>
</evidence>
<dbReference type="SUPFAM" id="SSF51735">
    <property type="entry name" value="NAD(P)-binding Rossmann-fold domains"/>
    <property type="match status" value="1"/>
</dbReference>
<comment type="subcellular location">
    <subcellularLocation>
        <location evidence="6">Cytoplasm</location>
    </subcellularLocation>
</comment>
<keyword evidence="5 6" id="KW-0560">Oxidoreductase</keyword>
<feature type="domain" description="Semialdehyde dehydrogenase NAD-binding" evidence="8">
    <location>
        <begin position="4"/>
        <end position="105"/>
    </location>
</feature>
<evidence type="ECO:0000313" key="10">
    <source>
        <dbReference type="Proteomes" id="UP001259803"/>
    </source>
</evidence>
<dbReference type="InterPro" id="IPR000534">
    <property type="entry name" value="Semialdehyde_DH_NAD-bd"/>
</dbReference>
<evidence type="ECO:0000256" key="3">
    <source>
        <dbReference type="ARBA" id="ARBA00022605"/>
    </source>
</evidence>
<dbReference type="GO" id="GO:0003942">
    <property type="term" value="F:N-acetyl-gamma-glutamyl-phosphate reductase activity"/>
    <property type="evidence" value="ECO:0007669"/>
    <property type="project" value="UniProtKB-EC"/>
</dbReference>
<evidence type="ECO:0000313" key="9">
    <source>
        <dbReference type="EMBL" id="MDT0575673.1"/>
    </source>
</evidence>
<comment type="function">
    <text evidence="6">Catalyzes the NADPH-dependent reduction of N-acetyl-5-glutamyl phosphate to yield N-acetyl-L-glutamate 5-semialdehyde.</text>
</comment>
<dbReference type="RefSeq" id="WP_311340250.1">
    <property type="nucleotide sequence ID" value="NZ_JAVRHS010000003.1"/>
</dbReference>
<protein>
    <recommendedName>
        <fullName evidence="6">N-acetyl-gamma-glutamyl-phosphate reductase</fullName>
        <shortName evidence="6">AGPR</shortName>
        <ecNumber evidence="6">1.2.1.38</ecNumber>
    </recommendedName>
    <alternativeName>
        <fullName evidence="6">N-acetyl-glutamate semialdehyde dehydrogenase</fullName>
        <shortName evidence="6">NAGSA dehydrogenase</shortName>
    </alternativeName>
</protein>
<evidence type="ECO:0000259" key="8">
    <source>
        <dbReference type="SMART" id="SM00859"/>
    </source>
</evidence>
<dbReference type="Pfam" id="PF22698">
    <property type="entry name" value="Semialdhyde_dhC_1"/>
    <property type="match status" value="1"/>
</dbReference>
<gene>
    <name evidence="6 9" type="primary">argC</name>
    <name evidence="9" type="ORF">RM533_05700</name>
</gene>
<reference evidence="9 10" key="1">
    <citation type="submission" date="2023-09" db="EMBL/GenBank/DDBJ databases">
        <authorList>
            <person name="Rey-Velasco X."/>
        </authorList>
    </citation>
    <scope>NUCLEOTIDE SEQUENCE [LARGE SCALE GENOMIC DNA]</scope>
    <source>
        <strain evidence="9 10">F390</strain>
    </source>
</reference>
<dbReference type="Gene3D" id="3.30.360.10">
    <property type="entry name" value="Dihydrodipicolinate Reductase, domain 2"/>
    <property type="match status" value="1"/>
</dbReference>
<dbReference type="InterPro" id="IPR050085">
    <property type="entry name" value="AGPR"/>
</dbReference>
<dbReference type="EC" id="1.2.1.38" evidence="6"/>
<evidence type="ECO:0000256" key="6">
    <source>
        <dbReference type="HAMAP-Rule" id="MF_01110"/>
    </source>
</evidence>
<dbReference type="CDD" id="cd23935">
    <property type="entry name" value="AGPR_2_C"/>
    <property type="match status" value="1"/>
</dbReference>
<dbReference type="NCBIfam" id="TIGR01851">
    <property type="entry name" value="argC_other"/>
    <property type="match status" value="1"/>
</dbReference>
<dbReference type="InterPro" id="IPR023013">
    <property type="entry name" value="AGPR_AS"/>
</dbReference>
<comment type="caution">
    <text evidence="9">The sequence shown here is derived from an EMBL/GenBank/DDBJ whole genome shotgun (WGS) entry which is preliminary data.</text>
</comment>
<evidence type="ECO:0000256" key="4">
    <source>
        <dbReference type="ARBA" id="ARBA00022857"/>
    </source>
</evidence>
<keyword evidence="4 6" id="KW-0521">NADP</keyword>
<accession>A0ABU2ZI15</accession>
<keyword evidence="1 6" id="KW-0963">Cytoplasm</keyword>
<evidence type="ECO:0000256" key="7">
    <source>
        <dbReference type="PROSITE-ProRule" id="PRU10010"/>
    </source>
</evidence>
<organism evidence="9 10">
    <name type="scientific">Croceicoccus esteveae</name>
    <dbReference type="NCBI Taxonomy" id="3075597"/>
    <lineage>
        <taxon>Bacteria</taxon>
        <taxon>Pseudomonadati</taxon>
        <taxon>Pseudomonadota</taxon>
        <taxon>Alphaproteobacteria</taxon>
        <taxon>Sphingomonadales</taxon>
        <taxon>Erythrobacteraceae</taxon>
        <taxon>Croceicoccus</taxon>
    </lineage>
</organism>
<dbReference type="Proteomes" id="UP001259803">
    <property type="component" value="Unassembled WGS sequence"/>
</dbReference>
<dbReference type="CDD" id="cd17896">
    <property type="entry name" value="AGPR_2_N"/>
    <property type="match status" value="1"/>
</dbReference>